<evidence type="ECO:0008006" key="9">
    <source>
        <dbReference type="Google" id="ProtNLM"/>
    </source>
</evidence>
<keyword evidence="3 6" id="KW-1133">Transmembrane helix</keyword>
<dbReference type="EMBL" id="WEGH01000001">
    <property type="protein sequence ID" value="MQY02745.1"/>
    <property type="molecule type" value="Genomic_DNA"/>
</dbReference>
<protein>
    <recommendedName>
        <fullName evidence="9">DUF4870 domain-containing protein</fullName>
    </recommendedName>
</protein>
<feature type="transmembrane region" description="Helical" evidence="6">
    <location>
        <begin position="106"/>
        <end position="139"/>
    </location>
</feature>
<dbReference type="Proteomes" id="UP000487268">
    <property type="component" value="Unassembled WGS sequence"/>
</dbReference>
<evidence type="ECO:0000313" key="8">
    <source>
        <dbReference type="Proteomes" id="UP000487268"/>
    </source>
</evidence>
<evidence type="ECO:0000256" key="1">
    <source>
        <dbReference type="ARBA" id="ARBA00004141"/>
    </source>
</evidence>
<evidence type="ECO:0000256" key="3">
    <source>
        <dbReference type="ARBA" id="ARBA00022989"/>
    </source>
</evidence>
<sequence length="161" mass="17805">MTYGPPTGGPDHGQDHGQQGYGQEGHGQYPGYEQYPGHGRQPGQMQYYGGGPGPTSDERTWGLLCHLGQFLVGLLAPLIVYLTKKDESPFLRHHGAQGLNFAVTQLVYFVVNFILIFLIIGIFTMIALAIAQVVFLILAAVAANRGEWYTFPSFMAWPMFR</sequence>
<proteinExistence type="predicted"/>
<evidence type="ECO:0000256" key="6">
    <source>
        <dbReference type="SAM" id="Phobius"/>
    </source>
</evidence>
<keyword evidence="8" id="KW-1185">Reference proteome</keyword>
<evidence type="ECO:0000256" key="4">
    <source>
        <dbReference type="ARBA" id="ARBA00023136"/>
    </source>
</evidence>
<gene>
    <name evidence="7" type="ORF">ACRB68_07800</name>
</gene>
<keyword evidence="4 6" id="KW-0472">Membrane</keyword>
<dbReference type="InterPro" id="IPR019109">
    <property type="entry name" value="MamF_MmsF"/>
</dbReference>
<name>A0A7K0BNJ1_9ACTN</name>
<feature type="transmembrane region" description="Helical" evidence="6">
    <location>
        <begin position="61"/>
        <end position="82"/>
    </location>
</feature>
<dbReference type="Pfam" id="PF09685">
    <property type="entry name" value="MamF_MmsF"/>
    <property type="match status" value="1"/>
</dbReference>
<organism evidence="7 8">
    <name type="scientific">Actinomadura macrotermitis</name>
    <dbReference type="NCBI Taxonomy" id="2585200"/>
    <lineage>
        <taxon>Bacteria</taxon>
        <taxon>Bacillati</taxon>
        <taxon>Actinomycetota</taxon>
        <taxon>Actinomycetes</taxon>
        <taxon>Streptosporangiales</taxon>
        <taxon>Thermomonosporaceae</taxon>
        <taxon>Actinomadura</taxon>
    </lineage>
</organism>
<accession>A0A7K0BNJ1</accession>
<evidence type="ECO:0000256" key="2">
    <source>
        <dbReference type="ARBA" id="ARBA00022692"/>
    </source>
</evidence>
<dbReference type="OrthoDB" id="9808930at2"/>
<dbReference type="RefSeq" id="WP_153530853.1">
    <property type="nucleotide sequence ID" value="NZ_WEGH01000001.1"/>
</dbReference>
<feature type="region of interest" description="Disordered" evidence="5">
    <location>
        <begin position="1"/>
        <end position="35"/>
    </location>
</feature>
<comment type="subcellular location">
    <subcellularLocation>
        <location evidence="1">Membrane</location>
        <topology evidence="1">Multi-pass membrane protein</topology>
    </subcellularLocation>
</comment>
<evidence type="ECO:0000313" key="7">
    <source>
        <dbReference type="EMBL" id="MQY02745.1"/>
    </source>
</evidence>
<keyword evidence="2 6" id="KW-0812">Transmembrane</keyword>
<reference evidence="7 8" key="1">
    <citation type="submission" date="2019-10" db="EMBL/GenBank/DDBJ databases">
        <title>Actinomadura rubteroloni sp. nov. and Actinomadura macrotermitis sp. nov., isolated from the gut of fungus growing-termite Macrotermes natalensis.</title>
        <authorList>
            <person name="Benndorf R."/>
            <person name="Martin K."/>
            <person name="Kuefner M."/>
            <person name="De Beer W."/>
            <person name="Kaster A.-K."/>
            <person name="Vollmers J."/>
            <person name="Poulsen M."/>
            <person name="Beemelmanns C."/>
        </authorList>
    </citation>
    <scope>NUCLEOTIDE SEQUENCE [LARGE SCALE GENOMIC DNA]</scope>
    <source>
        <strain evidence="7 8">RB68</strain>
    </source>
</reference>
<feature type="compositionally biased region" description="Low complexity" evidence="5">
    <location>
        <begin position="26"/>
        <end position="35"/>
    </location>
</feature>
<evidence type="ECO:0000256" key="5">
    <source>
        <dbReference type="SAM" id="MobiDB-lite"/>
    </source>
</evidence>
<dbReference type="AlphaFoldDB" id="A0A7K0BNJ1"/>
<comment type="caution">
    <text evidence="7">The sequence shown here is derived from an EMBL/GenBank/DDBJ whole genome shotgun (WGS) entry which is preliminary data.</text>
</comment>